<evidence type="ECO:0000313" key="3">
    <source>
        <dbReference type="WBParaSite" id="nOo.2.0.1.t04215-RA"/>
    </source>
</evidence>
<evidence type="ECO:0000313" key="2">
    <source>
        <dbReference type="Proteomes" id="UP000271087"/>
    </source>
</evidence>
<gene>
    <name evidence="1" type="ORF">NOO_LOCUS4215</name>
</gene>
<dbReference type="EMBL" id="UYRW01000914">
    <property type="protein sequence ID" value="VDK72222.1"/>
    <property type="molecule type" value="Genomic_DNA"/>
</dbReference>
<sequence length="143" mass="16316">MSQSGSPRSLSITYEEAMSEKQKQALENIEVISENDNKAAESVTNLIPLNARTNEQLKKDFDGWKSSGKHYRKASYGAHASFRLRMLQEQRIQPSFITKIPSIRRQKLDELQHGDLNKSKFALYAVQNGHELFGEYFIDVIPG</sequence>
<reference evidence="3" key="1">
    <citation type="submission" date="2016-06" db="UniProtKB">
        <authorList>
            <consortium name="WormBaseParasite"/>
        </authorList>
    </citation>
    <scope>IDENTIFICATION</scope>
</reference>
<dbReference type="OrthoDB" id="5868946at2759"/>
<proteinExistence type="predicted"/>
<organism evidence="3">
    <name type="scientific">Onchocerca ochengi</name>
    <name type="common">Filarial nematode worm</name>
    <dbReference type="NCBI Taxonomy" id="42157"/>
    <lineage>
        <taxon>Eukaryota</taxon>
        <taxon>Metazoa</taxon>
        <taxon>Ecdysozoa</taxon>
        <taxon>Nematoda</taxon>
        <taxon>Chromadorea</taxon>
        <taxon>Rhabditida</taxon>
        <taxon>Spirurina</taxon>
        <taxon>Spiruromorpha</taxon>
        <taxon>Filarioidea</taxon>
        <taxon>Onchocercidae</taxon>
        <taxon>Onchocerca</taxon>
    </lineage>
</organism>
<keyword evidence="2" id="KW-1185">Reference proteome</keyword>
<accession>A0A182E864</accession>
<dbReference type="WBParaSite" id="nOo.2.0.1.t04215-RA">
    <property type="protein sequence ID" value="nOo.2.0.1.t04215-RA"/>
    <property type="gene ID" value="nOo.2.0.1.g04215"/>
</dbReference>
<protein>
    <submittedName>
        <fullName evidence="3">tRNA (adenine(58)-N(1))-methyltransferase non-catalytic subunit TRM6</fullName>
    </submittedName>
</protein>
<evidence type="ECO:0000313" key="1">
    <source>
        <dbReference type="EMBL" id="VDK72222.1"/>
    </source>
</evidence>
<name>A0A182E864_ONCOC</name>
<dbReference type="AlphaFoldDB" id="A0A182E864"/>
<reference evidence="1 2" key="2">
    <citation type="submission" date="2018-08" db="EMBL/GenBank/DDBJ databases">
        <authorList>
            <person name="Laetsch R D."/>
            <person name="Stevens L."/>
            <person name="Kumar S."/>
            <person name="Blaxter L. M."/>
        </authorList>
    </citation>
    <scope>NUCLEOTIDE SEQUENCE [LARGE SCALE GENOMIC DNA]</scope>
</reference>
<dbReference type="Proteomes" id="UP000271087">
    <property type="component" value="Unassembled WGS sequence"/>
</dbReference>